<protein>
    <submittedName>
        <fullName evidence="1">Uncharacterized protein</fullName>
    </submittedName>
</protein>
<comment type="caution">
    <text evidence="1">The sequence shown here is derived from an EMBL/GenBank/DDBJ whole genome shotgun (WGS) entry which is preliminary data.</text>
</comment>
<dbReference type="Proteomes" id="UP001295794">
    <property type="component" value="Unassembled WGS sequence"/>
</dbReference>
<organism evidence="1 2">
    <name type="scientific">Mycena citricolor</name>
    <dbReference type="NCBI Taxonomy" id="2018698"/>
    <lineage>
        <taxon>Eukaryota</taxon>
        <taxon>Fungi</taxon>
        <taxon>Dikarya</taxon>
        <taxon>Basidiomycota</taxon>
        <taxon>Agaricomycotina</taxon>
        <taxon>Agaricomycetes</taxon>
        <taxon>Agaricomycetidae</taxon>
        <taxon>Agaricales</taxon>
        <taxon>Marasmiineae</taxon>
        <taxon>Mycenaceae</taxon>
        <taxon>Mycena</taxon>
    </lineage>
</organism>
<proteinExistence type="predicted"/>
<sequence length="53" mass="5995">MGYPGFILVTECAFQAPQSRMRFPIIGPVDQSKIFHRVCRTLLREAKQTGPDS</sequence>
<name>A0AAD2HB65_9AGAR</name>
<keyword evidence="2" id="KW-1185">Reference proteome</keyword>
<dbReference type="AlphaFoldDB" id="A0AAD2HB65"/>
<evidence type="ECO:0000313" key="1">
    <source>
        <dbReference type="EMBL" id="CAK5271563.1"/>
    </source>
</evidence>
<accession>A0AAD2HB65</accession>
<reference evidence="1" key="1">
    <citation type="submission" date="2023-11" db="EMBL/GenBank/DDBJ databases">
        <authorList>
            <person name="De Vega J J."/>
            <person name="De Vega J J."/>
        </authorList>
    </citation>
    <scope>NUCLEOTIDE SEQUENCE</scope>
</reference>
<dbReference type="EMBL" id="CAVNYO010000174">
    <property type="protein sequence ID" value="CAK5271563.1"/>
    <property type="molecule type" value="Genomic_DNA"/>
</dbReference>
<evidence type="ECO:0000313" key="2">
    <source>
        <dbReference type="Proteomes" id="UP001295794"/>
    </source>
</evidence>
<gene>
    <name evidence="1" type="ORF">MYCIT1_LOCUS16697</name>
</gene>